<dbReference type="Proteomes" id="UP001595387">
    <property type="component" value="Unassembled WGS sequence"/>
</dbReference>
<evidence type="ECO:0000259" key="5">
    <source>
        <dbReference type="Pfam" id="PF00890"/>
    </source>
</evidence>
<dbReference type="Gene3D" id="3.90.700.10">
    <property type="entry name" value="Succinate dehydrogenase/fumarate reductase flavoprotein, catalytic domain"/>
    <property type="match status" value="1"/>
</dbReference>
<evidence type="ECO:0000256" key="1">
    <source>
        <dbReference type="ARBA" id="ARBA00001974"/>
    </source>
</evidence>
<evidence type="ECO:0000313" key="7">
    <source>
        <dbReference type="Proteomes" id="UP001595387"/>
    </source>
</evidence>
<dbReference type="RefSeq" id="WP_390307685.1">
    <property type="nucleotide sequence ID" value="NZ_JBHRRZ010000038.1"/>
</dbReference>
<comment type="cofactor">
    <cofactor evidence="1">
        <name>FAD</name>
        <dbReference type="ChEBI" id="CHEBI:57692"/>
    </cofactor>
</comment>
<dbReference type="InterPro" id="IPR036188">
    <property type="entry name" value="FAD/NAD-bd_sf"/>
</dbReference>
<feature type="domain" description="FAD-dependent oxidoreductase 2 FAD-binding" evidence="5">
    <location>
        <begin position="6"/>
        <end position="436"/>
    </location>
</feature>
<gene>
    <name evidence="6" type="ORF">ACFODW_15435</name>
</gene>
<organism evidence="6 7">
    <name type="scientific">Virgibacillus sediminis</name>
    <dbReference type="NCBI Taxonomy" id="202260"/>
    <lineage>
        <taxon>Bacteria</taxon>
        <taxon>Bacillati</taxon>
        <taxon>Bacillota</taxon>
        <taxon>Bacilli</taxon>
        <taxon>Bacillales</taxon>
        <taxon>Bacillaceae</taxon>
        <taxon>Virgibacillus</taxon>
    </lineage>
</organism>
<dbReference type="EMBL" id="JBHRRZ010000038">
    <property type="protein sequence ID" value="MFC2949714.1"/>
    <property type="molecule type" value="Genomic_DNA"/>
</dbReference>
<keyword evidence="2" id="KW-0285">Flavoprotein</keyword>
<evidence type="ECO:0000313" key="6">
    <source>
        <dbReference type="EMBL" id="MFC2949714.1"/>
    </source>
</evidence>
<comment type="caution">
    <text evidence="6">The sequence shown here is derived from an EMBL/GenBank/DDBJ whole genome shotgun (WGS) entry which is preliminary data.</text>
</comment>
<dbReference type="InterPro" id="IPR050315">
    <property type="entry name" value="FAD-oxidoreductase_2"/>
</dbReference>
<dbReference type="PANTHER" id="PTHR43400">
    <property type="entry name" value="FUMARATE REDUCTASE"/>
    <property type="match status" value="1"/>
</dbReference>
<dbReference type="SUPFAM" id="SSF51905">
    <property type="entry name" value="FAD/NAD(P)-binding domain"/>
    <property type="match status" value="1"/>
</dbReference>
<keyword evidence="7" id="KW-1185">Reference proteome</keyword>
<reference evidence="7" key="1">
    <citation type="journal article" date="2019" name="Int. J. Syst. Evol. Microbiol.">
        <title>The Global Catalogue of Microorganisms (GCM) 10K type strain sequencing project: providing services to taxonomists for standard genome sequencing and annotation.</title>
        <authorList>
            <consortium name="The Broad Institute Genomics Platform"/>
            <consortium name="The Broad Institute Genome Sequencing Center for Infectious Disease"/>
            <person name="Wu L."/>
            <person name="Ma J."/>
        </authorList>
    </citation>
    <scope>NUCLEOTIDE SEQUENCE [LARGE SCALE GENOMIC DNA]</scope>
    <source>
        <strain evidence="7">KCTC 13193</strain>
    </source>
</reference>
<dbReference type="Gene3D" id="3.50.50.60">
    <property type="entry name" value="FAD/NAD(P)-binding domain"/>
    <property type="match status" value="1"/>
</dbReference>
<evidence type="ECO:0000256" key="2">
    <source>
        <dbReference type="ARBA" id="ARBA00022630"/>
    </source>
</evidence>
<dbReference type="InterPro" id="IPR003953">
    <property type="entry name" value="FAD-dep_OxRdtase_2_FAD-bd"/>
</dbReference>
<name>A0ABV7AAA2_9BACI</name>
<evidence type="ECO:0000256" key="3">
    <source>
        <dbReference type="ARBA" id="ARBA00022827"/>
    </source>
</evidence>
<proteinExistence type="predicted"/>
<dbReference type="Pfam" id="PF00890">
    <property type="entry name" value="FAD_binding_2"/>
    <property type="match status" value="1"/>
</dbReference>
<accession>A0ABV7AAA2</accession>
<keyword evidence="3" id="KW-0274">FAD</keyword>
<sequence>MDDYELVIVGGGLAGLCAAVEAGEQGAEVLLLEKEGKVGGSSVLSGRYMAFAGTAMQKEQGMEDTAEMLVDDMLEVGGRANDEKLVAAYGELQLDTYNWLVEHGVEFLSIQAVSGHSVPRGHTIDSNQAIQAFYDHAVSMPNVTIAVDSPVIRLGRSARGHVEQVFYEQGGRRKTANAAKRIVLTSGGFSQSKELLGHFAPHLKRTIRIGGPGNKGEGIRMACEHGAWMKDIPYLSGTYGFHPTAEGPEKSQALAFYKGAIIINRRGKRFVNESLSYKLLGNAALREKENSTYQIWDQTVMDQSVPGDKLYDFERLLRKGLIKKAESLQKLAEQIDVSPDALRRTVAEYNEGVQNGEDEFGRHTLTHHFGKPTPIRTAPFYAFETKVAMLATYAGLSVSTKAEVLNPYDEPISGLYAAGEIAGGFHGAGYMTGSSLGKAAIFGRVAVKSALGKFQQTIT</sequence>
<dbReference type="SUPFAM" id="SSF56425">
    <property type="entry name" value="Succinate dehydrogenase/fumarate reductase flavoprotein, catalytic domain"/>
    <property type="match status" value="1"/>
</dbReference>
<keyword evidence="4" id="KW-0560">Oxidoreductase</keyword>
<protein>
    <submittedName>
        <fullName evidence="6">FAD-dependent oxidoreductase</fullName>
    </submittedName>
</protein>
<evidence type="ECO:0000256" key="4">
    <source>
        <dbReference type="ARBA" id="ARBA00023002"/>
    </source>
</evidence>
<dbReference type="InterPro" id="IPR027477">
    <property type="entry name" value="Succ_DH/fumarate_Rdtase_cat_sf"/>
</dbReference>
<dbReference type="PANTHER" id="PTHR43400:SF7">
    <property type="entry name" value="FAD-DEPENDENT OXIDOREDUCTASE 2 FAD BINDING DOMAIN-CONTAINING PROTEIN"/>
    <property type="match status" value="1"/>
</dbReference>